<feature type="transmembrane region" description="Helical" evidence="2">
    <location>
        <begin position="262"/>
        <end position="283"/>
    </location>
</feature>
<sequence length="321" mass="33638">MPAQHPSIASSSQSTDNVDPAPSPSPPLTPALNAVPAATTSLASTSMSKRPEADCARNAVTVRTVDTDGKHSNSAHLHTSATLIRQGEPRAAATAPHNDSRVFPSAARHSVSYHGEHPAGTREEASHYGASPVPSTSTPTPAAEPPLSSLNSKEDITSIQEPLGETGGSLAQGNTAENSHGQRSLATVHPSARVSTAGNSLNPTQASSALRSEDLECGRARDDNRDLRPEIAARMWFSVFLVLYFTAVGICVDARLPVSSRVPTAAFATACWGGMNSMLMHGWPIFERNANAKGIWLLISSAAPCVVAWLVAWVNANPDSS</sequence>
<organism evidence="3 4">
    <name type="scientific">Exidia glandulosa HHB12029</name>
    <dbReference type="NCBI Taxonomy" id="1314781"/>
    <lineage>
        <taxon>Eukaryota</taxon>
        <taxon>Fungi</taxon>
        <taxon>Dikarya</taxon>
        <taxon>Basidiomycota</taxon>
        <taxon>Agaricomycotina</taxon>
        <taxon>Agaricomycetes</taxon>
        <taxon>Auriculariales</taxon>
        <taxon>Exidiaceae</taxon>
        <taxon>Exidia</taxon>
    </lineage>
</organism>
<feature type="transmembrane region" description="Helical" evidence="2">
    <location>
        <begin position="295"/>
        <end position="316"/>
    </location>
</feature>
<feature type="transmembrane region" description="Helical" evidence="2">
    <location>
        <begin position="235"/>
        <end position="256"/>
    </location>
</feature>
<protein>
    <submittedName>
        <fullName evidence="3">Uncharacterized protein</fullName>
    </submittedName>
</protein>
<proteinExistence type="predicted"/>
<accession>A0A165JG24</accession>
<feature type="compositionally biased region" description="Polar residues" evidence="1">
    <location>
        <begin position="169"/>
        <end position="185"/>
    </location>
</feature>
<feature type="compositionally biased region" description="Basic and acidic residues" evidence="1">
    <location>
        <begin position="114"/>
        <end position="126"/>
    </location>
</feature>
<evidence type="ECO:0000313" key="4">
    <source>
        <dbReference type="Proteomes" id="UP000077266"/>
    </source>
</evidence>
<keyword evidence="2" id="KW-1133">Transmembrane helix</keyword>
<keyword evidence="2" id="KW-0472">Membrane</keyword>
<feature type="compositionally biased region" description="Polar residues" evidence="1">
    <location>
        <begin position="193"/>
        <end position="210"/>
    </location>
</feature>
<keyword evidence="4" id="KW-1185">Reference proteome</keyword>
<feature type="compositionally biased region" description="Low complexity" evidence="1">
    <location>
        <begin position="37"/>
        <end position="46"/>
    </location>
</feature>
<dbReference type="EMBL" id="KV425967">
    <property type="protein sequence ID" value="KZV94790.1"/>
    <property type="molecule type" value="Genomic_DNA"/>
</dbReference>
<feature type="compositionally biased region" description="Polar residues" evidence="1">
    <location>
        <begin position="72"/>
        <end position="83"/>
    </location>
</feature>
<name>A0A165JG24_EXIGL</name>
<reference evidence="3 4" key="1">
    <citation type="journal article" date="2016" name="Mol. Biol. Evol.">
        <title>Comparative Genomics of Early-Diverging Mushroom-Forming Fungi Provides Insights into the Origins of Lignocellulose Decay Capabilities.</title>
        <authorList>
            <person name="Nagy L.G."/>
            <person name="Riley R."/>
            <person name="Tritt A."/>
            <person name="Adam C."/>
            <person name="Daum C."/>
            <person name="Floudas D."/>
            <person name="Sun H."/>
            <person name="Yadav J.S."/>
            <person name="Pangilinan J."/>
            <person name="Larsson K.H."/>
            <person name="Matsuura K."/>
            <person name="Barry K."/>
            <person name="Labutti K."/>
            <person name="Kuo R."/>
            <person name="Ohm R.A."/>
            <person name="Bhattacharya S.S."/>
            <person name="Shirouzu T."/>
            <person name="Yoshinaga Y."/>
            <person name="Martin F.M."/>
            <person name="Grigoriev I.V."/>
            <person name="Hibbett D.S."/>
        </authorList>
    </citation>
    <scope>NUCLEOTIDE SEQUENCE [LARGE SCALE GENOMIC DNA]</scope>
    <source>
        <strain evidence="3 4">HHB12029</strain>
    </source>
</reference>
<feature type="region of interest" description="Disordered" evidence="1">
    <location>
        <begin position="1"/>
        <end position="213"/>
    </location>
</feature>
<dbReference type="InParanoid" id="A0A165JG24"/>
<dbReference type="Proteomes" id="UP000077266">
    <property type="component" value="Unassembled WGS sequence"/>
</dbReference>
<keyword evidence="2" id="KW-0812">Transmembrane</keyword>
<evidence type="ECO:0000256" key="1">
    <source>
        <dbReference type="SAM" id="MobiDB-lite"/>
    </source>
</evidence>
<gene>
    <name evidence="3" type="ORF">EXIGLDRAFT_766814</name>
</gene>
<dbReference type="AlphaFoldDB" id="A0A165JG24"/>
<evidence type="ECO:0000313" key="3">
    <source>
        <dbReference type="EMBL" id="KZV94790.1"/>
    </source>
</evidence>
<feature type="compositionally biased region" description="Polar residues" evidence="1">
    <location>
        <begin position="7"/>
        <end position="17"/>
    </location>
</feature>
<feature type="compositionally biased region" description="Low complexity" evidence="1">
    <location>
        <begin position="130"/>
        <end position="149"/>
    </location>
</feature>
<evidence type="ECO:0000256" key="2">
    <source>
        <dbReference type="SAM" id="Phobius"/>
    </source>
</evidence>